<dbReference type="Proteomes" id="UP000241764">
    <property type="component" value="Unassembled WGS sequence"/>
</dbReference>
<gene>
    <name evidence="2" type="ORF">CU103_28215</name>
</gene>
<organism evidence="2 3">
    <name type="scientific">Phyllobacterium sophorae</name>
    <dbReference type="NCBI Taxonomy" id="1520277"/>
    <lineage>
        <taxon>Bacteria</taxon>
        <taxon>Pseudomonadati</taxon>
        <taxon>Pseudomonadota</taxon>
        <taxon>Alphaproteobacteria</taxon>
        <taxon>Hyphomicrobiales</taxon>
        <taxon>Phyllobacteriaceae</taxon>
        <taxon>Phyllobacterium</taxon>
    </lineage>
</organism>
<evidence type="ECO:0000313" key="2">
    <source>
        <dbReference type="EMBL" id="PSH57448.1"/>
    </source>
</evidence>
<dbReference type="SUPFAM" id="SSF53335">
    <property type="entry name" value="S-adenosyl-L-methionine-dependent methyltransferases"/>
    <property type="match status" value="1"/>
</dbReference>
<keyword evidence="3" id="KW-1185">Reference proteome</keyword>
<dbReference type="GO" id="GO:0032259">
    <property type="term" value="P:methylation"/>
    <property type="evidence" value="ECO:0007669"/>
    <property type="project" value="UniProtKB-KW"/>
</dbReference>
<keyword evidence="1" id="KW-0472">Membrane</keyword>
<evidence type="ECO:0000313" key="3">
    <source>
        <dbReference type="Proteomes" id="UP000241764"/>
    </source>
</evidence>
<dbReference type="Gene3D" id="3.40.50.150">
    <property type="entry name" value="Vaccinia Virus protein VP39"/>
    <property type="match status" value="1"/>
</dbReference>
<comment type="caution">
    <text evidence="2">The sequence shown here is derived from an EMBL/GenBank/DDBJ whole genome shotgun (WGS) entry which is preliminary data.</text>
</comment>
<keyword evidence="2" id="KW-0808">Transferase</keyword>
<feature type="transmembrane region" description="Helical" evidence="1">
    <location>
        <begin position="220"/>
        <end position="240"/>
    </location>
</feature>
<dbReference type="GO" id="GO:0008168">
    <property type="term" value="F:methyltransferase activity"/>
    <property type="evidence" value="ECO:0007669"/>
    <property type="project" value="UniProtKB-KW"/>
</dbReference>
<keyword evidence="1" id="KW-1133">Transmembrane helix</keyword>
<keyword evidence="1" id="KW-0812">Transmembrane</keyword>
<proteinExistence type="predicted"/>
<evidence type="ECO:0000256" key="1">
    <source>
        <dbReference type="SAM" id="Phobius"/>
    </source>
</evidence>
<name>A0A2P7ATB0_9HYPH</name>
<dbReference type="Pfam" id="PF13578">
    <property type="entry name" value="Methyltransf_24"/>
    <property type="match status" value="1"/>
</dbReference>
<dbReference type="EMBL" id="PGGM01000019">
    <property type="protein sequence ID" value="PSH57448.1"/>
    <property type="molecule type" value="Genomic_DNA"/>
</dbReference>
<accession>A0A2P7ATB0</accession>
<sequence>MIFSAKDIDMKLDINFPPDFRPRYGYACDISKHILAIFSHHDAKMREMVKDLAKYRTLFSAIPIGADAKSLQPRWINGWFPSLDCMMLYHLLAQRNPPTYVEIGSGNSTKFARRAIEDHRLGTRIVSIDPEPRTEVDAIADEVIRSGVESVDVSLFSQLDTDSVVFFDGSHRCFQNSDVTVFFIDILPELKAGTTVGIHDVYWPWDYPPAWVERYYNEQYMLGTYMLAFGLAFPLIFACAHAARTFQRELAEVLPEAVVAAVQQKSGYVGGSGVWFEKPAIDYGMTPDPFPS</sequence>
<keyword evidence="2" id="KW-0489">Methyltransferase</keyword>
<reference evidence="3" key="1">
    <citation type="submission" date="2017-11" db="EMBL/GenBank/DDBJ databases">
        <authorList>
            <person name="Kuznetsova I."/>
            <person name="Sazanova A."/>
            <person name="Chirak E."/>
            <person name="Safronova V."/>
            <person name="Willems A."/>
        </authorList>
    </citation>
    <scope>NUCLEOTIDE SEQUENCE [LARGE SCALE GENOMIC DNA]</scope>
    <source>
        <strain evidence="3">CCBAU 03422</strain>
    </source>
</reference>
<dbReference type="InterPro" id="IPR029063">
    <property type="entry name" value="SAM-dependent_MTases_sf"/>
</dbReference>
<dbReference type="AlphaFoldDB" id="A0A2P7ATB0"/>
<protein>
    <submittedName>
        <fullName evidence="2">Class I SAM-dependent methyltransferase</fullName>
    </submittedName>
</protein>